<dbReference type="GO" id="GO:0010305">
    <property type="term" value="P:leaf vascular tissue pattern formation"/>
    <property type="evidence" value="ECO:0007669"/>
    <property type="project" value="TreeGrafter"/>
</dbReference>
<dbReference type="InterPro" id="IPR013666">
    <property type="entry name" value="PH_pln"/>
</dbReference>
<sequence>MENGGYMSWKKSLEHVEEDQMREIMPPSLSQIPPPQTPHEPMEFLSRSWSISAAEITKALAHHHKQFANNNHSISSLQEMVVSPPCLCKPVDMVNTKRGGSVGKWFHNKETIANSRLRKKEQARVDNARVHAALSVAGVAAALAAVTATENSNNSKIGAAMASATELLAAHCIGIAESSGADRDRVASVVRSAVGVRTPGDLMTLTAAAATALRGAAAFKARLPKEVRNSATVIPYERCLGATCHCEMGIKDFPCKGELLHLSRKGIPHWKWVSVYINKSMQVILKLKSMHVGGAFSKKKKCLVYGFCDGIFTWQMNENKDNLEQSCYFSLRTAQGILEFKCQNKMHRQKWVDTIGQMLRKVGKL</sequence>
<dbReference type="Pfam" id="PF05703">
    <property type="entry name" value="Auxin_canalis"/>
    <property type="match status" value="2"/>
</dbReference>
<dbReference type="OrthoDB" id="1897931at2759"/>
<comment type="caution">
    <text evidence="3">The sequence shown here is derived from an EMBL/GenBank/DDBJ whole genome shotgun (WGS) entry which is preliminary data.</text>
</comment>
<accession>A0A7J6WEB1</accession>
<dbReference type="InterPro" id="IPR040269">
    <property type="entry name" value="VAB"/>
</dbReference>
<dbReference type="InterPro" id="IPR008546">
    <property type="entry name" value="VAN3-bd-like_auxin_canal"/>
</dbReference>
<evidence type="ECO:0000259" key="2">
    <source>
        <dbReference type="Pfam" id="PF08458"/>
    </source>
</evidence>
<dbReference type="AlphaFoldDB" id="A0A7J6WEB1"/>
<keyword evidence="4" id="KW-1185">Reference proteome</keyword>
<dbReference type="PANTHER" id="PTHR31351:SF24">
    <property type="entry name" value="VAN3-BINDING PROTEIN-LIKE"/>
    <property type="match status" value="1"/>
</dbReference>
<reference evidence="3 4" key="1">
    <citation type="submission" date="2020-06" db="EMBL/GenBank/DDBJ databases">
        <title>Transcriptomic and genomic resources for Thalictrum thalictroides and T. hernandezii: Facilitating candidate gene discovery in an emerging model plant lineage.</title>
        <authorList>
            <person name="Arias T."/>
            <person name="Riano-Pachon D.M."/>
            <person name="Di Stilio V.S."/>
        </authorList>
    </citation>
    <scope>NUCLEOTIDE SEQUENCE [LARGE SCALE GENOMIC DNA]</scope>
    <source>
        <strain evidence="4">cv. WT478/WT964</strain>
        <tissue evidence="3">Leaves</tissue>
    </source>
</reference>
<proteinExistence type="predicted"/>
<dbReference type="PANTHER" id="PTHR31351">
    <property type="entry name" value="EXPRESSED PROTEIN"/>
    <property type="match status" value="1"/>
</dbReference>
<feature type="domain" description="VAN3-binding protein-like auxin canalisation" evidence="1">
    <location>
        <begin position="93"/>
        <end position="238"/>
    </location>
</feature>
<dbReference type="EMBL" id="JABWDY010018349">
    <property type="protein sequence ID" value="KAF5194715.1"/>
    <property type="molecule type" value="Genomic_DNA"/>
</dbReference>
<feature type="domain" description="VAN3-binding protein-like auxin canalisation" evidence="1">
    <location>
        <begin position="35"/>
        <end position="76"/>
    </location>
</feature>
<gene>
    <name evidence="3" type="ORF">FRX31_015692</name>
</gene>
<evidence type="ECO:0000313" key="3">
    <source>
        <dbReference type="EMBL" id="KAF5194715.1"/>
    </source>
</evidence>
<name>A0A7J6WEB1_THATH</name>
<protein>
    <submittedName>
        <fullName evidence="3">Van3-binding protein</fullName>
    </submittedName>
</protein>
<organism evidence="3 4">
    <name type="scientific">Thalictrum thalictroides</name>
    <name type="common">Rue-anemone</name>
    <name type="synonym">Anemone thalictroides</name>
    <dbReference type="NCBI Taxonomy" id="46969"/>
    <lineage>
        <taxon>Eukaryota</taxon>
        <taxon>Viridiplantae</taxon>
        <taxon>Streptophyta</taxon>
        <taxon>Embryophyta</taxon>
        <taxon>Tracheophyta</taxon>
        <taxon>Spermatophyta</taxon>
        <taxon>Magnoliopsida</taxon>
        <taxon>Ranunculales</taxon>
        <taxon>Ranunculaceae</taxon>
        <taxon>Thalictroideae</taxon>
        <taxon>Thalictrum</taxon>
    </lineage>
</organism>
<dbReference type="GO" id="GO:0009734">
    <property type="term" value="P:auxin-activated signaling pathway"/>
    <property type="evidence" value="ECO:0007669"/>
    <property type="project" value="TreeGrafter"/>
</dbReference>
<dbReference type="Pfam" id="PF08458">
    <property type="entry name" value="PH_2"/>
    <property type="match status" value="1"/>
</dbReference>
<dbReference type="GO" id="GO:0010087">
    <property type="term" value="P:phloem or xylem histogenesis"/>
    <property type="evidence" value="ECO:0007669"/>
    <property type="project" value="TreeGrafter"/>
</dbReference>
<dbReference type="Proteomes" id="UP000554482">
    <property type="component" value="Unassembled WGS sequence"/>
</dbReference>
<feature type="domain" description="Pleckstrin-like plant" evidence="2">
    <location>
        <begin position="258"/>
        <end position="361"/>
    </location>
</feature>
<evidence type="ECO:0000313" key="4">
    <source>
        <dbReference type="Proteomes" id="UP000554482"/>
    </source>
</evidence>
<evidence type="ECO:0000259" key="1">
    <source>
        <dbReference type="Pfam" id="PF05703"/>
    </source>
</evidence>